<protein>
    <submittedName>
        <fullName evidence="7">SsgA family sporulation/cell division regulator</fullName>
    </submittedName>
</protein>
<evidence type="ECO:0000256" key="6">
    <source>
        <dbReference type="ARBA" id="ARBA00023306"/>
    </source>
</evidence>
<evidence type="ECO:0000313" key="7">
    <source>
        <dbReference type="EMBL" id="MBP0459477.1"/>
    </source>
</evidence>
<dbReference type="InterPro" id="IPR038658">
    <property type="entry name" value="SsgB_sf"/>
</dbReference>
<dbReference type="EMBL" id="JAGIQL010000073">
    <property type="protein sequence ID" value="MBP0459477.1"/>
    <property type="molecule type" value="Genomic_DNA"/>
</dbReference>
<keyword evidence="3" id="KW-0132">Cell division</keyword>
<sequence length="149" mass="16242">MSEQLFPPPAGPADAPPLVLDTTLCQLRDPRPAVRVGARFAYRAQSPFAVKLTLWTPGRPTVWHLSRELLMRGTRVRCGIGEVRVWPETGPGRAGVLALRLGPPDGYALLHADRADLVRWLDTTTGAVPPGTESCRVDWDAVIGRLLTS</sequence>
<dbReference type="Proteomes" id="UP000670475">
    <property type="component" value="Unassembled WGS sequence"/>
</dbReference>
<dbReference type="Pfam" id="PF04686">
    <property type="entry name" value="SsgA"/>
    <property type="match status" value="1"/>
</dbReference>
<dbReference type="AlphaFoldDB" id="A0A940MH28"/>
<gene>
    <name evidence="7" type="ORF">JFN87_18480</name>
</gene>
<keyword evidence="8" id="KW-1185">Reference proteome</keyword>
<name>A0A940MH28_9ACTN</name>
<dbReference type="Gene3D" id="2.30.31.20">
    <property type="entry name" value="Sporulation-specific cell division protein SsgB"/>
    <property type="match status" value="1"/>
</dbReference>
<reference evidence="7" key="1">
    <citation type="submission" date="2021-03" db="EMBL/GenBank/DDBJ databases">
        <title>Whole genome sequence of Streptomyces bomunensis MMS17-BM035.</title>
        <authorList>
            <person name="Lee J.H."/>
        </authorList>
    </citation>
    <scope>NUCLEOTIDE SEQUENCE</scope>
    <source>
        <strain evidence="7">MMS17-BM035</strain>
    </source>
</reference>
<evidence type="ECO:0000256" key="4">
    <source>
        <dbReference type="ARBA" id="ARBA00022969"/>
    </source>
</evidence>
<accession>A0A940MH28</accession>
<comment type="similarity">
    <text evidence="2">Belongs to the SsgA family.</text>
</comment>
<evidence type="ECO:0000256" key="3">
    <source>
        <dbReference type="ARBA" id="ARBA00022618"/>
    </source>
</evidence>
<evidence type="ECO:0000313" key="8">
    <source>
        <dbReference type="Proteomes" id="UP000670475"/>
    </source>
</evidence>
<keyword evidence="4" id="KW-0749">Sporulation</keyword>
<keyword evidence="5" id="KW-0717">Septation</keyword>
<proteinExistence type="inferred from homology"/>
<dbReference type="GO" id="GO:0030435">
    <property type="term" value="P:sporulation resulting in formation of a cellular spore"/>
    <property type="evidence" value="ECO:0007669"/>
    <property type="project" value="UniProtKB-KW"/>
</dbReference>
<comment type="caution">
    <text evidence="7">The sequence shown here is derived from an EMBL/GenBank/DDBJ whole genome shotgun (WGS) entry which is preliminary data.</text>
</comment>
<comment type="subcellular location">
    <subcellularLocation>
        <location evidence="1">Cell septum</location>
    </subcellularLocation>
</comment>
<dbReference type="RefSeq" id="WP_209341328.1">
    <property type="nucleotide sequence ID" value="NZ_JAGIQL010000073.1"/>
</dbReference>
<keyword evidence="6" id="KW-0131">Cell cycle</keyword>
<evidence type="ECO:0000256" key="1">
    <source>
        <dbReference type="ARBA" id="ARBA00004431"/>
    </source>
</evidence>
<dbReference type="GO" id="GO:0030428">
    <property type="term" value="C:cell septum"/>
    <property type="evidence" value="ECO:0007669"/>
    <property type="project" value="UniProtKB-SubCell"/>
</dbReference>
<dbReference type="InterPro" id="IPR006776">
    <property type="entry name" value="SsgB"/>
</dbReference>
<evidence type="ECO:0000256" key="2">
    <source>
        <dbReference type="ARBA" id="ARBA00009323"/>
    </source>
</evidence>
<evidence type="ECO:0000256" key="5">
    <source>
        <dbReference type="ARBA" id="ARBA00023210"/>
    </source>
</evidence>
<organism evidence="7 8">
    <name type="scientific">Streptomyces montanisoli</name>
    <dbReference type="NCBI Taxonomy" id="2798581"/>
    <lineage>
        <taxon>Bacteria</taxon>
        <taxon>Bacillati</taxon>
        <taxon>Actinomycetota</taxon>
        <taxon>Actinomycetes</taxon>
        <taxon>Kitasatosporales</taxon>
        <taxon>Streptomycetaceae</taxon>
        <taxon>Streptomyces</taxon>
    </lineage>
</organism>
<dbReference type="GO" id="GO:0000917">
    <property type="term" value="P:division septum assembly"/>
    <property type="evidence" value="ECO:0007669"/>
    <property type="project" value="UniProtKB-KW"/>
</dbReference>